<reference evidence="2 3" key="1">
    <citation type="submission" date="2019-07" db="EMBL/GenBank/DDBJ databases">
        <title>Novel species isolated from glacier.</title>
        <authorList>
            <person name="Liu Q."/>
            <person name="Xin Y.-H."/>
        </authorList>
    </citation>
    <scope>NUCLEOTIDE SEQUENCE [LARGE SCALE GENOMIC DNA]</scope>
    <source>
        <strain evidence="2 3">LB1R16</strain>
    </source>
</reference>
<accession>A0A552UIB4</accession>
<comment type="caution">
    <text evidence="2">The sequence shown here is derived from an EMBL/GenBank/DDBJ whole genome shotgun (WGS) entry which is preliminary data.</text>
</comment>
<name>A0A552UIB4_9SPHN</name>
<dbReference type="AlphaFoldDB" id="A0A552UIB4"/>
<keyword evidence="3" id="KW-1185">Reference proteome</keyword>
<dbReference type="Proteomes" id="UP000317894">
    <property type="component" value="Unassembled WGS sequence"/>
</dbReference>
<organism evidence="2 3">
    <name type="scientific">Glacieibacterium frigidum</name>
    <dbReference type="NCBI Taxonomy" id="2593303"/>
    <lineage>
        <taxon>Bacteria</taxon>
        <taxon>Pseudomonadati</taxon>
        <taxon>Pseudomonadota</taxon>
        <taxon>Alphaproteobacteria</taxon>
        <taxon>Sphingomonadales</taxon>
        <taxon>Sphingosinicellaceae</taxon>
        <taxon>Glacieibacterium</taxon>
    </lineage>
</organism>
<evidence type="ECO:0000259" key="1">
    <source>
        <dbReference type="Pfam" id="PF06054"/>
    </source>
</evidence>
<dbReference type="RefSeq" id="WP_144236662.1">
    <property type="nucleotide sequence ID" value="NZ_VJWA01000001.1"/>
</dbReference>
<sequence>MPLRCLDDTGADVHAFAVPPDAWTALAADNRARRHLGMPCCGARVSLKRSALGLQFFAHVGRGGCTTGDESPEHLALKQIAVDAARAHGWHAETEVAADDGTWRADVLATRGRARVAVEVQWSPQDDAETLRRQAQYAAAGVRGLWLFRQRRFPVSADLPAVRVAGSVAKGFTALDLPIVEVLAAAFDRRLKFGIPAGSTARVRAFGAVLECWDRDCEALTRVVTGFDIVLGDNCCSFSLEDLTSEPELREVLLSALPEDPQRGRLKRRFSSASEASYLSNGCVRCDRILGAFFVNAARADSSQIRGFDISITPGIAATIVSRGEFDPVWTVVAAHPASRVAPPRALV</sequence>
<evidence type="ECO:0000313" key="3">
    <source>
        <dbReference type="Proteomes" id="UP000317894"/>
    </source>
</evidence>
<protein>
    <recommendedName>
        <fullName evidence="1">Competence protein CoiA nuclease-like domain-containing protein</fullName>
    </recommendedName>
</protein>
<evidence type="ECO:0000313" key="2">
    <source>
        <dbReference type="EMBL" id="TRW17968.1"/>
    </source>
</evidence>
<feature type="domain" description="Competence protein CoiA nuclease-like" evidence="1">
    <location>
        <begin position="70"/>
        <end position="153"/>
    </location>
</feature>
<dbReference type="InterPro" id="IPR010330">
    <property type="entry name" value="CoiA_nuc"/>
</dbReference>
<dbReference type="Pfam" id="PF06054">
    <property type="entry name" value="CoiA_nuc"/>
    <property type="match status" value="1"/>
</dbReference>
<dbReference type="OrthoDB" id="8012056at2"/>
<dbReference type="EMBL" id="VJWA01000001">
    <property type="protein sequence ID" value="TRW17968.1"/>
    <property type="molecule type" value="Genomic_DNA"/>
</dbReference>
<proteinExistence type="predicted"/>
<gene>
    <name evidence="2" type="ORF">FMM06_07555</name>
</gene>